<feature type="repeat" description="TPR" evidence="8">
    <location>
        <begin position="459"/>
        <end position="492"/>
    </location>
</feature>
<evidence type="ECO:0000256" key="6">
    <source>
        <dbReference type="ARBA" id="ARBA00022803"/>
    </source>
</evidence>
<keyword evidence="5" id="KW-0677">Repeat</keyword>
<feature type="repeat" description="TPR" evidence="8">
    <location>
        <begin position="493"/>
        <end position="526"/>
    </location>
</feature>
<comment type="caution">
    <text evidence="10">The sequence shown here is derived from an EMBL/GenBank/DDBJ whole genome shotgun (WGS) entry which is preliminary data.</text>
</comment>
<comment type="subcellular location">
    <subcellularLocation>
        <location evidence="2">Cytoplasm</location>
    </subcellularLocation>
    <subcellularLocation>
        <location evidence="1">Peroxisome</location>
    </subcellularLocation>
</comment>
<sequence length="619" mass="68321">MSMRELVNPQCGTQNPLGELSRQLRGREQLQQYGRQAYLSASGSRNATNAPTTFHMGELLQQINQSTAEPQQQPGASGGQQWASEFGQLTVIAPHVAEPWTAEFVASGRPTGHASSSLLNPATNVHPISRMGRPSMYGPEAPLFVPMERLLPAASAPMAQGAGSKWAEDILAESEQRRGDEIAELREVAKDFVRNETDSTVPKTDFVKFAEEVISVVNFIKLGEIEEELGAEAGSSTADRWANELEREEKSAPRSATRDDSKFWKDLAENWNNASFNALGENWPQGIETLPEAYRNYRFNEHNLLEDMVQNPFEDGLQKLREGDLPSAVLLFEAAVRKDSAHAEAWQLLGTTQAQNEQDVQAIAALRQCLQLQPQNGAAMLALAVSYTNEGLQRQACEVLTEWLRANPTYGHLTEVQPEETDSASQQAKIMSMLEAREHKRVLDMYIRAALINPDAPDPDIQSCLGVLLHLSGDFEKAVDCFRSAVAVRPDDSLLWNRLGASLANGGRSEEAVEAYRRSLELHPGFIRARFNLGITCISLGAHQQAAEHFLTALNIQDNAKAEAAAGVARSTAMSDNIWNTLRMTLTLMNRPDLYQDVDARDLGKLNRVFLKQEASTSS</sequence>
<dbReference type="STRING" id="418985.A0A1V9Y2X3"/>
<dbReference type="GO" id="GO:0005778">
    <property type="term" value="C:peroxisomal membrane"/>
    <property type="evidence" value="ECO:0007669"/>
    <property type="project" value="TreeGrafter"/>
</dbReference>
<dbReference type="PANTHER" id="PTHR10130:SF0">
    <property type="entry name" value="GH08708P"/>
    <property type="match status" value="1"/>
</dbReference>
<evidence type="ECO:0000256" key="1">
    <source>
        <dbReference type="ARBA" id="ARBA00004275"/>
    </source>
</evidence>
<evidence type="ECO:0000313" key="11">
    <source>
        <dbReference type="Proteomes" id="UP000192247"/>
    </source>
</evidence>
<feature type="region of interest" description="Disordered" evidence="9">
    <location>
        <begin position="231"/>
        <end position="259"/>
    </location>
</feature>
<dbReference type="Proteomes" id="UP000192247">
    <property type="component" value="Unassembled WGS sequence"/>
</dbReference>
<reference evidence="10 11" key="1">
    <citation type="journal article" date="2017" name="Gigascience">
        <title>Draft genome of the honey bee ectoparasitic mite, Tropilaelaps mercedesae, is shaped by the parasitic life history.</title>
        <authorList>
            <person name="Dong X."/>
            <person name="Armstrong S.D."/>
            <person name="Xia D."/>
            <person name="Makepeace B.L."/>
            <person name="Darby A.C."/>
            <person name="Kadowaki T."/>
        </authorList>
    </citation>
    <scope>NUCLEOTIDE SEQUENCE [LARGE SCALE GENOMIC DNA]</scope>
    <source>
        <strain evidence="10">Wuxi-XJTLU</strain>
    </source>
</reference>
<dbReference type="EMBL" id="MNPL01000373">
    <property type="protein sequence ID" value="OQR80082.1"/>
    <property type="molecule type" value="Genomic_DNA"/>
</dbReference>
<keyword evidence="6 8" id="KW-0802">TPR repeat</keyword>
<dbReference type="InParanoid" id="A0A1V9Y2X3"/>
<dbReference type="GO" id="GO:0005829">
    <property type="term" value="C:cytosol"/>
    <property type="evidence" value="ECO:0007669"/>
    <property type="project" value="TreeGrafter"/>
</dbReference>
<comment type="similarity">
    <text evidence="3">Belongs to the peroxisomal targeting signal receptor family.</text>
</comment>
<feature type="repeat" description="TPR" evidence="8">
    <location>
        <begin position="343"/>
        <end position="376"/>
    </location>
</feature>
<dbReference type="Pfam" id="PF13432">
    <property type="entry name" value="TPR_16"/>
    <property type="match status" value="2"/>
</dbReference>
<protein>
    <submittedName>
        <fullName evidence="10">TPR repeat-containing protein-like</fullName>
    </submittedName>
</protein>
<evidence type="ECO:0000256" key="7">
    <source>
        <dbReference type="ARBA" id="ARBA00023140"/>
    </source>
</evidence>
<evidence type="ECO:0000256" key="2">
    <source>
        <dbReference type="ARBA" id="ARBA00004496"/>
    </source>
</evidence>
<dbReference type="OrthoDB" id="10006023at2759"/>
<dbReference type="SMART" id="SM00028">
    <property type="entry name" value="TPR"/>
    <property type="match status" value="5"/>
</dbReference>
<name>A0A1V9Y2X3_9ACAR</name>
<proteinExistence type="inferred from homology"/>
<feature type="compositionally biased region" description="Basic and acidic residues" evidence="9">
    <location>
        <begin position="241"/>
        <end position="259"/>
    </location>
</feature>
<evidence type="ECO:0000256" key="3">
    <source>
        <dbReference type="ARBA" id="ARBA00005348"/>
    </source>
</evidence>
<dbReference type="GO" id="GO:0005052">
    <property type="term" value="F:peroxisome matrix targeting signal-1 binding"/>
    <property type="evidence" value="ECO:0007669"/>
    <property type="project" value="TreeGrafter"/>
</dbReference>
<gene>
    <name evidence="10" type="ORF">BIW11_05303</name>
</gene>
<dbReference type="FunCoup" id="A0A1V9Y2X3">
    <property type="interactions" value="435"/>
</dbReference>
<dbReference type="PROSITE" id="PS50005">
    <property type="entry name" value="TPR"/>
    <property type="match status" value="3"/>
</dbReference>
<keyword evidence="11" id="KW-1185">Reference proteome</keyword>
<dbReference type="InterPro" id="IPR024111">
    <property type="entry name" value="PEX5/PEX5L"/>
</dbReference>
<evidence type="ECO:0000256" key="5">
    <source>
        <dbReference type="ARBA" id="ARBA00022737"/>
    </source>
</evidence>
<dbReference type="InterPro" id="IPR011990">
    <property type="entry name" value="TPR-like_helical_dom_sf"/>
</dbReference>
<evidence type="ECO:0000256" key="8">
    <source>
        <dbReference type="PROSITE-ProRule" id="PRU00339"/>
    </source>
</evidence>
<dbReference type="PANTHER" id="PTHR10130">
    <property type="entry name" value="PEROXISOMAL TARGETING SIGNAL 1 RECEPTOR PEX5"/>
    <property type="match status" value="1"/>
</dbReference>
<evidence type="ECO:0000256" key="9">
    <source>
        <dbReference type="SAM" id="MobiDB-lite"/>
    </source>
</evidence>
<accession>A0A1V9Y2X3</accession>
<keyword evidence="4" id="KW-0963">Cytoplasm</keyword>
<dbReference type="GO" id="GO:0016560">
    <property type="term" value="P:protein import into peroxisome matrix, docking"/>
    <property type="evidence" value="ECO:0007669"/>
    <property type="project" value="TreeGrafter"/>
</dbReference>
<dbReference type="Gene3D" id="1.25.40.10">
    <property type="entry name" value="Tetratricopeptide repeat domain"/>
    <property type="match status" value="1"/>
</dbReference>
<dbReference type="SUPFAM" id="SSF48452">
    <property type="entry name" value="TPR-like"/>
    <property type="match status" value="1"/>
</dbReference>
<organism evidence="10 11">
    <name type="scientific">Tropilaelaps mercedesae</name>
    <dbReference type="NCBI Taxonomy" id="418985"/>
    <lineage>
        <taxon>Eukaryota</taxon>
        <taxon>Metazoa</taxon>
        <taxon>Ecdysozoa</taxon>
        <taxon>Arthropoda</taxon>
        <taxon>Chelicerata</taxon>
        <taxon>Arachnida</taxon>
        <taxon>Acari</taxon>
        <taxon>Parasitiformes</taxon>
        <taxon>Mesostigmata</taxon>
        <taxon>Gamasina</taxon>
        <taxon>Dermanyssoidea</taxon>
        <taxon>Laelapidae</taxon>
        <taxon>Tropilaelaps</taxon>
    </lineage>
</organism>
<dbReference type="InterPro" id="IPR019734">
    <property type="entry name" value="TPR_rpt"/>
</dbReference>
<keyword evidence="7" id="KW-0576">Peroxisome</keyword>
<evidence type="ECO:0000313" key="10">
    <source>
        <dbReference type="EMBL" id="OQR80082.1"/>
    </source>
</evidence>
<dbReference type="AlphaFoldDB" id="A0A1V9Y2X3"/>
<evidence type="ECO:0000256" key="4">
    <source>
        <dbReference type="ARBA" id="ARBA00022490"/>
    </source>
</evidence>